<evidence type="ECO:0000313" key="1">
    <source>
        <dbReference type="EMBL" id="SVB15385.1"/>
    </source>
</evidence>
<dbReference type="AlphaFoldDB" id="A0A382BNR3"/>
<dbReference type="InterPro" id="IPR029068">
    <property type="entry name" value="Glyas_Bleomycin-R_OHBP_Dase"/>
</dbReference>
<dbReference type="SUPFAM" id="SSF54593">
    <property type="entry name" value="Glyoxalase/Bleomycin resistance protein/Dihydroxybiphenyl dioxygenase"/>
    <property type="match status" value="1"/>
</dbReference>
<gene>
    <name evidence="1" type="ORF">METZ01_LOCUS168239</name>
</gene>
<name>A0A382BNR3_9ZZZZ</name>
<sequence length="97" mass="10237">MNGCVGLGTNNLELAASFYEQLLEQIGIKRQQEVSASPAGDRAVYFGSKSGIELVIITPWDGKPATAGNGTIVALRVDSHEQIDELHALAIKLGGTN</sequence>
<accession>A0A382BNR3</accession>
<organism evidence="1">
    <name type="scientific">marine metagenome</name>
    <dbReference type="NCBI Taxonomy" id="408172"/>
    <lineage>
        <taxon>unclassified sequences</taxon>
        <taxon>metagenomes</taxon>
        <taxon>ecological metagenomes</taxon>
    </lineage>
</organism>
<dbReference type="EMBL" id="UINC01030650">
    <property type="protein sequence ID" value="SVB15385.1"/>
    <property type="molecule type" value="Genomic_DNA"/>
</dbReference>
<dbReference type="Gene3D" id="3.10.180.10">
    <property type="entry name" value="2,3-Dihydroxybiphenyl 1,2-Dioxygenase, domain 1"/>
    <property type="match status" value="1"/>
</dbReference>
<feature type="non-terminal residue" evidence="1">
    <location>
        <position position="97"/>
    </location>
</feature>
<protein>
    <recommendedName>
        <fullName evidence="2">VOC domain-containing protein</fullName>
    </recommendedName>
</protein>
<reference evidence="1" key="1">
    <citation type="submission" date="2018-05" db="EMBL/GenBank/DDBJ databases">
        <authorList>
            <person name="Lanie J.A."/>
            <person name="Ng W.-L."/>
            <person name="Kazmierczak K.M."/>
            <person name="Andrzejewski T.M."/>
            <person name="Davidsen T.M."/>
            <person name="Wayne K.J."/>
            <person name="Tettelin H."/>
            <person name="Glass J.I."/>
            <person name="Rusch D."/>
            <person name="Podicherti R."/>
            <person name="Tsui H.-C.T."/>
            <person name="Winkler M.E."/>
        </authorList>
    </citation>
    <scope>NUCLEOTIDE SEQUENCE</scope>
</reference>
<evidence type="ECO:0008006" key="2">
    <source>
        <dbReference type="Google" id="ProtNLM"/>
    </source>
</evidence>
<proteinExistence type="predicted"/>